<organism evidence="1 2">
    <name type="scientific">Burkholderia mayonis</name>
    <dbReference type="NCBI Taxonomy" id="1385591"/>
    <lineage>
        <taxon>Bacteria</taxon>
        <taxon>Pseudomonadati</taxon>
        <taxon>Pseudomonadota</taxon>
        <taxon>Betaproteobacteria</taxon>
        <taxon>Burkholderiales</taxon>
        <taxon>Burkholderiaceae</taxon>
        <taxon>Burkholderia</taxon>
        <taxon>pseudomallei group</taxon>
    </lineage>
</organism>
<dbReference type="KEGG" id="buu:WS70_22770"/>
<sequence>MVLSHGRHLLFQRIGVHGNGSPPVWRISIENKLKGAGDQAGQVSDYLTDLDKRGGGTNIIVYLTALADQLPAEHSISRSDWQGAEASGRALAASAASLVAWLDATINRVQAPNVQQFLRDFRQYLKEKVLGESSDQVAEIVLRHADDADGLAAALQVIRSREALYSRLKTKAMADIDTLLPAGWIICRRLDTQYGIGIRLPDTAHWHMCIEPQSGEHKAWIWGIKREDRSYDDVERDQLARIGSSLRKRLDANGKPSDWWPYHLPFRGTYAEARDPASYRDWEVNVEPWLDMQSGRFARRIIDLFESIATALQTPHMRGS</sequence>
<evidence type="ECO:0000313" key="1">
    <source>
        <dbReference type="EMBL" id="AOJ04620.1"/>
    </source>
</evidence>
<keyword evidence="2" id="KW-1185">Reference proteome</keyword>
<gene>
    <name evidence="1" type="ORF">WS70_22770</name>
</gene>
<reference evidence="1 2" key="1">
    <citation type="submission" date="2015-12" db="EMBL/GenBank/DDBJ databases">
        <title>Diversity of Burkholderia near neighbor genomes.</title>
        <authorList>
            <person name="Sahl J."/>
            <person name="Wagner D."/>
            <person name="Keim P."/>
        </authorList>
    </citation>
    <scope>NUCLEOTIDE SEQUENCE [LARGE SCALE GENOMIC DNA]</scope>
    <source>
        <strain evidence="1 2">BDU6</strain>
    </source>
</reference>
<proteinExistence type="predicted"/>
<accession>A0A1B4FLS3</accession>
<dbReference type="AlphaFoldDB" id="A0A1B4FLS3"/>
<dbReference type="Proteomes" id="UP000062519">
    <property type="component" value="Chromosome 2"/>
</dbReference>
<protein>
    <submittedName>
        <fullName evidence="1">Uncharacterized protein</fullName>
    </submittedName>
</protein>
<name>A0A1B4FLS3_9BURK</name>
<evidence type="ECO:0000313" key="2">
    <source>
        <dbReference type="Proteomes" id="UP000062519"/>
    </source>
</evidence>
<dbReference type="EMBL" id="CP013387">
    <property type="protein sequence ID" value="AOJ04620.1"/>
    <property type="molecule type" value="Genomic_DNA"/>
</dbReference>